<dbReference type="SUPFAM" id="SSF81383">
    <property type="entry name" value="F-box domain"/>
    <property type="match status" value="1"/>
</dbReference>
<dbReference type="InterPro" id="IPR019141">
    <property type="entry name" value="DUF2045"/>
</dbReference>
<dbReference type="Gene3D" id="1.20.1280.50">
    <property type="match status" value="1"/>
</dbReference>
<evidence type="ECO:0000313" key="3">
    <source>
        <dbReference type="EMBL" id="KAJ8411345.1"/>
    </source>
</evidence>
<accession>A0AAD7WW96</accession>
<evidence type="ECO:0000259" key="2">
    <source>
        <dbReference type="PROSITE" id="PS50181"/>
    </source>
</evidence>
<feature type="region of interest" description="Disordered" evidence="1">
    <location>
        <begin position="794"/>
        <end position="835"/>
    </location>
</feature>
<dbReference type="GO" id="GO:0019901">
    <property type="term" value="F:protein kinase binding"/>
    <property type="evidence" value="ECO:0007669"/>
    <property type="project" value="InterPro"/>
</dbReference>
<proteinExistence type="predicted"/>
<dbReference type="Proteomes" id="UP001221898">
    <property type="component" value="Unassembled WGS sequence"/>
</dbReference>
<dbReference type="Pfam" id="PF12937">
    <property type="entry name" value="F-box-like"/>
    <property type="match status" value="1"/>
</dbReference>
<sequence length="932" mass="104647">MTADSLQIHCCQHKPFLDALYCYYRSMKLRVRLSKQTSRLELEGEDPTLTELRIHIQELLLPSCGLSTEAEFTLSLNGREPLSDTGQTLSTCGVVSGDLICVILSQSGPSPSSSPAASPAASPVTPSPRVSSAAQPPEESRVENRLPESPGTSECEVEMREEEEEQIEEAELEQEEGEPVPFNPGPMLCSESEEGEVPHSLEVLYHGAKSQSPCDSLMVSVHLLMLETGFVPQDAEGKPGVMPAGWRASGGLYRLHYTHPLCERSLAMVVAVPMGNMLVFNASLKLNEAVDGTRKLLLKPSSYVTDEWTGENAAGVYKDLKKLSRVFKDQFAYPLIASARQAMNLPAVFGLTALPPELLLRILRLLDVGSVVGVSGTCRDLRCASADPSLWRQLYHRDFRDQFNRPRDTDWRELYKNKHKQRRELGRFRRTRLFPPIPPCPPPPFHPFPFGPTPYLPGIIGGEYDQRPGIPGSLLPRPRFDPIGPHQGHLPSLRGPPIGRWPPGSSGNSSEMASFQSYCQSAGTEEEENGELDQSLPQMLKAIADERNRLNVRQEVSGLGCFKDDRIVFWTWMFSTYFMEKWAPRQDDMLFYVRRKLSYVSADNTEGKKVEVEVYRRDSKKLPGLGDPDIDWEESVYLNLILQKLDYVVTCAVCTRSDAGDIHIHKKKSQQVFASPSKNPMDSKGEESKMSYPNIFFMIDNFEEVFSDMTVGEGEMVCVELVASDKSTTFQGVIFQGSIRYEALKKVYDNRVSVAAKMAQRMSFGFYKYNNMEFVRMKGPQGKGHAEMAVSRVPTGDTSPCNTEEDPDSPVHMPVTSFSTPPTPERNRPSFFSPSLRRKVPRNRIAEMKKSHSANDSEEFFREEEGGDLHNATNLRSRSLSGTGRSLVGSWLKLNRTDDYFLLYSHLTYVTLPLHRITTDILEVRQRPILMT</sequence>
<dbReference type="InterPro" id="IPR021625">
    <property type="entry name" value="PI31_Prot_N"/>
</dbReference>
<dbReference type="Pfam" id="PF09741">
    <property type="entry name" value="DUF2045"/>
    <property type="match status" value="1"/>
</dbReference>
<dbReference type="Pfam" id="PF11566">
    <property type="entry name" value="PI31_Prot_N"/>
    <property type="match status" value="1"/>
</dbReference>
<dbReference type="InterPro" id="IPR001810">
    <property type="entry name" value="F-box_dom"/>
</dbReference>
<organism evidence="3 4">
    <name type="scientific">Aldrovandia affinis</name>
    <dbReference type="NCBI Taxonomy" id="143900"/>
    <lineage>
        <taxon>Eukaryota</taxon>
        <taxon>Metazoa</taxon>
        <taxon>Chordata</taxon>
        <taxon>Craniata</taxon>
        <taxon>Vertebrata</taxon>
        <taxon>Euteleostomi</taxon>
        <taxon>Actinopterygii</taxon>
        <taxon>Neopterygii</taxon>
        <taxon>Teleostei</taxon>
        <taxon>Notacanthiformes</taxon>
        <taxon>Halosauridae</taxon>
        <taxon>Aldrovandia</taxon>
    </lineage>
</organism>
<dbReference type="InterPro" id="IPR029071">
    <property type="entry name" value="Ubiquitin-like_domsf"/>
</dbReference>
<dbReference type="PANTHER" id="PTHR15537:SF2">
    <property type="entry name" value="F-BOX ONLY PROTEIN 7"/>
    <property type="match status" value="1"/>
</dbReference>
<dbReference type="InterPro" id="IPR036047">
    <property type="entry name" value="F-box-like_dom_sf"/>
</dbReference>
<name>A0AAD7WW96_9TELE</name>
<evidence type="ECO:0000313" key="4">
    <source>
        <dbReference type="Proteomes" id="UP001221898"/>
    </source>
</evidence>
<feature type="compositionally biased region" description="Polar residues" evidence="1">
    <location>
        <begin position="505"/>
        <end position="523"/>
    </location>
</feature>
<feature type="region of interest" description="Disordered" evidence="1">
    <location>
        <begin position="502"/>
        <end position="533"/>
    </location>
</feature>
<feature type="compositionally biased region" description="Low complexity" evidence="1">
    <location>
        <begin position="108"/>
        <end position="134"/>
    </location>
</feature>
<dbReference type="Gene3D" id="3.40.1000.30">
    <property type="match status" value="1"/>
</dbReference>
<dbReference type="GO" id="GO:1903599">
    <property type="term" value="P:positive regulation of autophagy of mitochondrion"/>
    <property type="evidence" value="ECO:0007669"/>
    <property type="project" value="TreeGrafter"/>
</dbReference>
<dbReference type="InterPro" id="IPR047118">
    <property type="entry name" value="Fbxo7"/>
</dbReference>
<reference evidence="3" key="1">
    <citation type="journal article" date="2023" name="Science">
        <title>Genome structures resolve the early diversification of teleost fishes.</title>
        <authorList>
            <person name="Parey E."/>
            <person name="Louis A."/>
            <person name="Montfort J."/>
            <person name="Bouchez O."/>
            <person name="Roques C."/>
            <person name="Iampietro C."/>
            <person name="Lluch J."/>
            <person name="Castinel A."/>
            <person name="Donnadieu C."/>
            <person name="Desvignes T."/>
            <person name="Floi Bucao C."/>
            <person name="Jouanno E."/>
            <person name="Wen M."/>
            <person name="Mejri S."/>
            <person name="Dirks R."/>
            <person name="Jansen H."/>
            <person name="Henkel C."/>
            <person name="Chen W.J."/>
            <person name="Zahm M."/>
            <person name="Cabau C."/>
            <person name="Klopp C."/>
            <person name="Thompson A.W."/>
            <person name="Robinson-Rechavi M."/>
            <person name="Braasch I."/>
            <person name="Lecointre G."/>
            <person name="Bobe J."/>
            <person name="Postlethwait J.H."/>
            <person name="Berthelot C."/>
            <person name="Roest Crollius H."/>
            <person name="Guiguen Y."/>
        </authorList>
    </citation>
    <scope>NUCLEOTIDE SEQUENCE</scope>
    <source>
        <strain evidence="3">NC1722</strain>
    </source>
</reference>
<dbReference type="PROSITE" id="PS50181">
    <property type="entry name" value="FBOX"/>
    <property type="match status" value="1"/>
</dbReference>
<dbReference type="AlphaFoldDB" id="A0AAD7WW96"/>
<gene>
    <name evidence="3" type="ORF">AAFF_G00173510</name>
</gene>
<comment type="caution">
    <text evidence="3">The sequence shown here is derived from an EMBL/GenBank/DDBJ whole genome shotgun (WGS) entry which is preliminary data.</text>
</comment>
<dbReference type="PANTHER" id="PTHR15537">
    <property type="entry name" value="F-BOX ONLY PROTEIN 7"/>
    <property type="match status" value="1"/>
</dbReference>
<protein>
    <recommendedName>
        <fullName evidence="2">F-box domain-containing protein</fullName>
    </recommendedName>
</protein>
<feature type="compositionally biased region" description="Acidic residues" evidence="1">
    <location>
        <begin position="155"/>
        <end position="178"/>
    </location>
</feature>
<evidence type="ECO:0000256" key="1">
    <source>
        <dbReference type="SAM" id="MobiDB-lite"/>
    </source>
</evidence>
<feature type="region of interest" description="Disordered" evidence="1">
    <location>
        <begin position="108"/>
        <end position="181"/>
    </location>
</feature>
<feature type="domain" description="F-box" evidence="2">
    <location>
        <begin position="348"/>
        <end position="394"/>
    </location>
</feature>
<dbReference type="EMBL" id="JAINUG010000023">
    <property type="protein sequence ID" value="KAJ8411345.1"/>
    <property type="molecule type" value="Genomic_DNA"/>
</dbReference>
<dbReference type="FunFam" id="1.20.1280.50:FF:000010">
    <property type="entry name" value="F-box only protein 7"/>
    <property type="match status" value="1"/>
</dbReference>
<dbReference type="SUPFAM" id="SSF54236">
    <property type="entry name" value="Ubiquitin-like"/>
    <property type="match status" value="1"/>
</dbReference>
<keyword evidence="4" id="KW-1185">Reference proteome</keyword>